<dbReference type="InterPro" id="IPR050109">
    <property type="entry name" value="HTH-type_TetR-like_transc_reg"/>
</dbReference>
<dbReference type="PRINTS" id="PR00455">
    <property type="entry name" value="HTHTETR"/>
</dbReference>
<dbReference type="STRING" id="39841.SAMN05660836_00142"/>
<dbReference type="GO" id="GO:0003700">
    <property type="term" value="F:DNA-binding transcription factor activity"/>
    <property type="evidence" value="ECO:0007669"/>
    <property type="project" value="TreeGrafter"/>
</dbReference>
<evidence type="ECO:0000313" key="7">
    <source>
        <dbReference type="EMBL" id="SFM41765.1"/>
    </source>
</evidence>
<dbReference type="InterPro" id="IPR009057">
    <property type="entry name" value="Homeodomain-like_sf"/>
</dbReference>
<dbReference type="InterPro" id="IPR001647">
    <property type="entry name" value="HTH_TetR"/>
</dbReference>
<keyword evidence="3" id="KW-0804">Transcription</keyword>
<organism evidence="7 8">
    <name type="scientific">Thermodesulforhabdus norvegica</name>
    <dbReference type="NCBI Taxonomy" id="39841"/>
    <lineage>
        <taxon>Bacteria</taxon>
        <taxon>Pseudomonadati</taxon>
        <taxon>Thermodesulfobacteriota</taxon>
        <taxon>Syntrophobacteria</taxon>
        <taxon>Syntrophobacterales</taxon>
        <taxon>Thermodesulforhabdaceae</taxon>
        <taxon>Thermodesulforhabdus</taxon>
    </lineage>
</organism>
<dbReference type="PROSITE" id="PS50977">
    <property type="entry name" value="HTH_TETR_2"/>
    <property type="match status" value="1"/>
</dbReference>
<dbReference type="AlphaFoldDB" id="A0A1I4QPV8"/>
<dbReference type="PANTHER" id="PTHR30055:SF234">
    <property type="entry name" value="HTH-TYPE TRANSCRIPTIONAL REGULATOR BETI"/>
    <property type="match status" value="1"/>
</dbReference>
<evidence type="ECO:0000313" key="8">
    <source>
        <dbReference type="Proteomes" id="UP000199611"/>
    </source>
</evidence>
<dbReference type="InterPro" id="IPR023772">
    <property type="entry name" value="DNA-bd_HTH_TetR-type_CS"/>
</dbReference>
<dbReference type="EMBL" id="FOUU01000001">
    <property type="protein sequence ID" value="SFM41765.1"/>
    <property type="molecule type" value="Genomic_DNA"/>
</dbReference>
<reference evidence="7 8" key="1">
    <citation type="submission" date="2016-10" db="EMBL/GenBank/DDBJ databases">
        <authorList>
            <person name="de Groot N.N."/>
        </authorList>
    </citation>
    <scope>NUCLEOTIDE SEQUENCE [LARGE SCALE GENOMIC DNA]</scope>
    <source>
        <strain evidence="7 8">DSM 9990</strain>
    </source>
</reference>
<accession>A0A1I4QPV8</accession>
<evidence type="ECO:0000256" key="3">
    <source>
        <dbReference type="ARBA" id="ARBA00023163"/>
    </source>
</evidence>
<dbReference type="Proteomes" id="UP000199611">
    <property type="component" value="Unassembled WGS sequence"/>
</dbReference>
<keyword evidence="8" id="KW-1185">Reference proteome</keyword>
<dbReference type="OrthoDB" id="3249at2"/>
<dbReference type="Pfam" id="PF00440">
    <property type="entry name" value="TetR_N"/>
    <property type="match status" value="1"/>
</dbReference>
<dbReference type="Gene3D" id="1.10.357.10">
    <property type="entry name" value="Tetracycline Repressor, domain 2"/>
    <property type="match status" value="1"/>
</dbReference>
<gene>
    <name evidence="7" type="ORF">SAMN05660836_00142</name>
</gene>
<evidence type="ECO:0000256" key="1">
    <source>
        <dbReference type="ARBA" id="ARBA00023015"/>
    </source>
</evidence>
<dbReference type="InterPro" id="IPR036271">
    <property type="entry name" value="Tet_transcr_reg_TetR-rel_C_sf"/>
</dbReference>
<sequence>MTEILPSEPGNQASGNPIPMDHVDSVLQKPRAEWVRTSAKFLREMPEHQHAPFLKALFKKVTLIDPGMLKALVEGLCRNREVCSPLIQGLGLLLEFREYLNVEGEGSGHRSLQPVVERILDAALSVFSKRGYHEATMEEIAQVAGVGKGTLYRYFKSKDELYHALLEVRLKGLDDEIQQIINSPELDVVDTIYRCFQVYLRFFEHYRGLYRLILREWKAEEHGIYIKRALRRLYPLKKKIFEATRSGIFKPLHFETTFYGFMGFLHGIVQKWLDHGCDYSLLDDLPVASEILLYGVITEKEREKLEKQI</sequence>
<evidence type="ECO:0000256" key="2">
    <source>
        <dbReference type="ARBA" id="ARBA00023125"/>
    </source>
</evidence>
<evidence type="ECO:0000256" key="4">
    <source>
        <dbReference type="PROSITE-ProRule" id="PRU00335"/>
    </source>
</evidence>
<dbReference type="PROSITE" id="PS01081">
    <property type="entry name" value="HTH_TETR_1"/>
    <property type="match status" value="1"/>
</dbReference>
<dbReference type="GO" id="GO:0000976">
    <property type="term" value="F:transcription cis-regulatory region binding"/>
    <property type="evidence" value="ECO:0007669"/>
    <property type="project" value="TreeGrafter"/>
</dbReference>
<dbReference type="PANTHER" id="PTHR30055">
    <property type="entry name" value="HTH-TYPE TRANSCRIPTIONAL REGULATOR RUTR"/>
    <property type="match status" value="1"/>
</dbReference>
<feature type="region of interest" description="Disordered" evidence="5">
    <location>
        <begin position="1"/>
        <end position="22"/>
    </location>
</feature>
<name>A0A1I4QPV8_9BACT</name>
<proteinExistence type="predicted"/>
<feature type="DNA-binding region" description="H-T-H motif" evidence="4">
    <location>
        <begin position="136"/>
        <end position="155"/>
    </location>
</feature>
<dbReference type="Gene3D" id="1.10.10.60">
    <property type="entry name" value="Homeodomain-like"/>
    <property type="match status" value="1"/>
</dbReference>
<dbReference type="RefSeq" id="WP_093392676.1">
    <property type="nucleotide sequence ID" value="NZ_FOUU01000001.1"/>
</dbReference>
<evidence type="ECO:0000259" key="6">
    <source>
        <dbReference type="PROSITE" id="PS50977"/>
    </source>
</evidence>
<feature type="domain" description="HTH tetR-type" evidence="6">
    <location>
        <begin position="113"/>
        <end position="173"/>
    </location>
</feature>
<dbReference type="SUPFAM" id="SSF48498">
    <property type="entry name" value="Tetracyclin repressor-like, C-terminal domain"/>
    <property type="match status" value="1"/>
</dbReference>
<keyword evidence="1" id="KW-0805">Transcription regulation</keyword>
<dbReference type="SUPFAM" id="SSF46689">
    <property type="entry name" value="Homeodomain-like"/>
    <property type="match status" value="1"/>
</dbReference>
<protein>
    <submittedName>
        <fullName evidence="7">Transcriptional regulator, TetR family</fullName>
    </submittedName>
</protein>
<keyword evidence="2 4" id="KW-0238">DNA-binding</keyword>
<evidence type="ECO:0000256" key="5">
    <source>
        <dbReference type="SAM" id="MobiDB-lite"/>
    </source>
</evidence>